<dbReference type="CDD" id="cd00090">
    <property type="entry name" value="HTH_ARSR"/>
    <property type="match status" value="1"/>
</dbReference>
<organism evidence="3 4">
    <name type="scientific">Peribacillus psychrosaccharolyticus</name>
    <name type="common">Bacillus psychrosaccharolyticus</name>
    <dbReference type="NCBI Taxonomy" id="1407"/>
    <lineage>
        <taxon>Bacteria</taxon>
        <taxon>Bacillati</taxon>
        <taxon>Bacillota</taxon>
        <taxon>Bacilli</taxon>
        <taxon>Bacillales</taxon>
        <taxon>Bacillaceae</taxon>
        <taxon>Peribacillus</taxon>
    </lineage>
</organism>
<dbReference type="AlphaFoldDB" id="A0A974RYQ7"/>
<dbReference type="Proteomes" id="UP000595254">
    <property type="component" value="Chromosome"/>
</dbReference>
<dbReference type="GO" id="GO:0003677">
    <property type="term" value="F:DNA binding"/>
    <property type="evidence" value="ECO:0007669"/>
    <property type="project" value="UniProtKB-KW"/>
</dbReference>
<dbReference type="InterPro" id="IPR036388">
    <property type="entry name" value="WH-like_DNA-bd_sf"/>
</dbReference>
<proteinExistence type="predicted"/>
<accession>A0A974RYQ7</accession>
<dbReference type="InterPro" id="IPR011991">
    <property type="entry name" value="ArsR-like_HTH"/>
</dbReference>
<evidence type="ECO:0000313" key="4">
    <source>
        <dbReference type="Proteomes" id="UP000595254"/>
    </source>
</evidence>
<dbReference type="SMART" id="SM00347">
    <property type="entry name" value="HTH_MARR"/>
    <property type="match status" value="1"/>
</dbReference>
<dbReference type="KEGG" id="ppsr:I6J18_13110"/>
<keyword evidence="1" id="KW-0238">DNA-binding</keyword>
<dbReference type="InterPro" id="IPR039422">
    <property type="entry name" value="MarR/SlyA-like"/>
</dbReference>
<evidence type="ECO:0000256" key="1">
    <source>
        <dbReference type="ARBA" id="ARBA00023125"/>
    </source>
</evidence>
<dbReference type="PANTHER" id="PTHR33164:SF106">
    <property type="entry name" value="TRANSCRIPTIONAL REGULATORY PROTEIN"/>
    <property type="match status" value="1"/>
</dbReference>
<gene>
    <name evidence="3" type="ORF">I6J18_13110</name>
</gene>
<dbReference type="GO" id="GO:0003700">
    <property type="term" value="F:DNA-binding transcription factor activity"/>
    <property type="evidence" value="ECO:0007669"/>
    <property type="project" value="InterPro"/>
</dbReference>
<dbReference type="RefSeq" id="WP_040373490.1">
    <property type="nucleotide sequence ID" value="NZ_CP068053.1"/>
</dbReference>
<evidence type="ECO:0000259" key="2">
    <source>
        <dbReference type="PROSITE" id="PS50995"/>
    </source>
</evidence>
<dbReference type="EMBL" id="CP068053">
    <property type="protein sequence ID" value="QQS98660.1"/>
    <property type="molecule type" value="Genomic_DNA"/>
</dbReference>
<evidence type="ECO:0000313" key="3">
    <source>
        <dbReference type="EMBL" id="QQS98660.1"/>
    </source>
</evidence>
<protein>
    <submittedName>
        <fullName evidence="3">MarR family transcriptional regulator</fullName>
    </submittedName>
</protein>
<reference evidence="3 4" key="1">
    <citation type="submission" date="2021-01" db="EMBL/GenBank/DDBJ databases">
        <title>FDA dAtabase for Regulatory Grade micrObial Sequences (FDA-ARGOS): Supporting development and validation of Infectious Disease Dx tests.</title>
        <authorList>
            <person name="Nelson B."/>
            <person name="Plummer A."/>
            <person name="Tallon L."/>
            <person name="Sadzewicz L."/>
            <person name="Zhao X."/>
            <person name="Boylan J."/>
            <person name="Ott S."/>
            <person name="Bowen H."/>
            <person name="Vavikolanu K."/>
            <person name="Mehta A."/>
            <person name="Aluvathingal J."/>
            <person name="Nadendla S."/>
            <person name="Myers T."/>
            <person name="Yan Y."/>
            <person name="Sichtig H."/>
        </authorList>
    </citation>
    <scope>NUCLEOTIDE SEQUENCE [LARGE SCALE GENOMIC DNA]</scope>
    <source>
        <strain evidence="3 4">FDAARGOS_1161</strain>
    </source>
</reference>
<dbReference type="InterPro" id="IPR000835">
    <property type="entry name" value="HTH_MarR-typ"/>
</dbReference>
<keyword evidence="4" id="KW-1185">Reference proteome</keyword>
<dbReference type="GO" id="GO:0006950">
    <property type="term" value="P:response to stress"/>
    <property type="evidence" value="ECO:0007669"/>
    <property type="project" value="TreeGrafter"/>
</dbReference>
<dbReference type="PROSITE" id="PS50995">
    <property type="entry name" value="HTH_MARR_2"/>
    <property type="match status" value="1"/>
</dbReference>
<name>A0A974RYQ7_PERPY</name>
<sequence>MSRDNSRKTDQLESLTQQLRKYGMRSVLFQQNMALKLGVFPTDLKTADILNETGPITAGELARITGLSTGAVTALIDRLEKAGIVKREKDPKDGRRVVIAPVSKRHQEILEHYQTLAQATKKMCVNYDEKEMDLILTFIHNITTIMEDELEKLTIERDSSL</sequence>
<dbReference type="InterPro" id="IPR036390">
    <property type="entry name" value="WH_DNA-bd_sf"/>
</dbReference>
<feature type="domain" description="HTH marR-type" evidence="2">
    <location>
        <begin position="8"/>
        <end position="144"/>
    </location>
</feature>
<dbReference type="Gene3D" id="1.10.10.10">
    <property type="entry name" value="Winged helix-like DNA-binding domain superfamily/Winged helix DNA-binding domain"/>
    <property type="match status" value="1"/>
</dbReference>
<dbReference type="SUPFAM" id="SSF46785">
    <property type="entry name" value="Winged helix' DNA-binding domain"/>
    <property type="match status" value="1"/>
</dbReference>
<dbReference type="PANTHER" id="PTHR33164">
    <property type="entry name" value="TRANSCRIPTIONAL REGULATOR, MARR FAMILY"/>
    <property type="match status" value="1"/>
</dbReference>
<dbReference type="Pfam" id="PF01047">
    <property type="entry name" value="MarR"/>
    <property type="match status" value="1"/>
</dbReference>